<feature type="signal peptide" evidence="1">
    <location>
        <begin position="1"/>
        <end position="22"/>
    </location>
</feature>
<dbReference type="PANTHER" id="PTHR33416:SF20">
    <property type="entry name" value="NUCLEAR PORE COMPLEX PROTEIN NUP1"/>
    <property type="match status" value="1"/>
</dbReference>
<accession>A0AAN1WL49</accession>
<dbReference type="Proteomes" id="UP001320119">
    <property type="component" value="Chromosome"/>
</dbReference>
<protein>
    <submittedName>
        <fullName evidence="2">Uncharacterized protein</fullName>
    </submittedName>
</protein>
<gene>
    <name evidence="2" type="ORF">MARGE09_P3813</name>
</gene>
<sequence>MKALLSRWCSLSAVKTSAVALAALGLAGCDGATVTIEPHQSSSVTEQLSSSIHPTVSSTSSSEVVVTSSASPTSSGIEVVRTYYPSWHFNITDMAVDAVAGHAYIVDKDLDFIFKVDVVTGDLLAELPLPFTAGAVAFSGPAATIVATSNDGTHRAKVFNANLMVATNEIALGFDAFDVVVHETGFAVFSSSDESQPFLSSVYISGSSISSIELPVNSYLAASQDYIYSTSLAEPNTYRKHAIVKGTVLENEAPYREGSNIGEWLTMSPDGNHFLTAQGDYFNRQDDRLTSMGPEAVALRDIAFTPNSDLALTIGQDGLIRLYDMEPNFNIEGDLLSPRMLSDVSVVGQAEHVLSLKQGEFVIHSVKGLAVSQLDISPFKVVSSSSASVVASSSTPVTSAQSTSSESIAVSSAATNNSSVAGSSVGDASTTSHSVSVSSTYGSSSIPVTSAQSTSSFAPISSSSSSVVVSSSSYSSLNYSPYPETPNRINLSYNVTTNWDFSMDDFASDSTTGIAFAIDNEKSTLYKLDLLDGQLLNSVDVPEGPIAISYLKGYRLVVVASRDFATLNIYNTEDLSLVDTVQLDDVPYDLAVTNAGYAVLSFSTGAEKALVYDLAAGALQDEIAMPLESKLTIISNNQLFAISNDRFNLWRFSVNNQGIALLEKSLFDDDVLGDFVSDSRSSDILITAKGTLFNKDAFTIADTIDYGQLYFKDIQFLKNSDYAISLDDRNYIRLFDARVNSLDYGVTNDPRRIGSNSSLGSAERIVPIKNSAVVIHRQSFTSNDTGKYSIVALDLLPYLNDEGILNSSSSSVVVSSSSSVGNQSTSSEVVVISSSTGVDFSSSSLPYNVLTLSERPVWGDSTQELGDTIVDHQRGLMYLFGQGISFDAIDIHSGERVWGWATRDNIQGLAISPDGSALYAAYAYSETVFIFDLETQELTDQLYIDELERGEFLADIVVNDGFIILSIESSKPRLMVYDRNSLDFVSQLDVAAPVKIEGVNSQEGILASYIDNNIQKILYFYIRGGFLFEGAPFSVEGFSDKLEVSPDGDFVVSHNNEVISLFSGEPYNLPLSASRKGFYDVALDKNTSRIAVIDLTGKVVEYASAAVDSELHQYHLPHSPEQIFYMDSELFAIVALPDGRRHIIQLANTLAGINSPANFYEKFNNDNGAYIYVPFTMSNYLDEWPALTISFDFVTPEENFDYPVAIEPVCGNGECSVPEGYKIIVEPGIERTRVIFHLATHYPSIDPSEITGLVIRTTDPGPYEFSIENAEWRNDITQGCAGSNRFAGDVVGDGIDLYISGNSNEITVDASYGASSLSSSTASSSSSVQSSSSVAPAPNDLNGTIDIHTDYLETIEQSTYGYICAY</sequence>
<evidence type="ECO:0000256" key="1">
    <source>
        <dbReference type="SAM" id="SignalP"/>
    </source>
</evidence>
<name>A0AAN1WL49_9GAMM</name>
<evidence type="ECO:0000313" key="2">
    <source>
        <dbReference type="EMBL" id="BCD99611.1"/>
    </source>
</evidence>
<evidence type="ECO:0000313" key="3">
    <source>
        <dbReference type="Proteomes" id="UP001320119"/>
    </source>
</evidence>
<proteinExistence type="predicted"/>
<reference evidence="2 3" key="1">
    <citation type="journal article" date="2022" name="IScience">
        <title>An ultrasensitive nanofiber-based assay for enzymatic hydrolysis and deep-sea microbial degradation of cellulose.</title>
        <authorList>
            <person name="Tsudome M."/>
            <person name="Tachioka M."/>
            <person name="Miyazaki M."/>
            <person name="Uchimura K."/>
            <person name="Tsuda M."/>
            <person name="Takaki Y."/>
            <person name="Deguchi S."/>
        </authorList>
    </citation>
    <scope>NUCLEOTIDE SEQUENCE [LARGE SCALE GENOMIC DNA]</scope>
    <source>
        <strain evidence="2 3">GE09</strain>
    </source>
</reference>
<dbReference type="InterPro" id="IPR015943">
    <property type="entry name" value="WD40/YVTN_repeat-like_dom_sf"/>
</dbReference>
<dbReference type="EMBL" id="AP023086">
    <property type="protein sequence ID" value="BCD99611.1"/>
    <property type="molecule type" value="Genomic_DNA"/>
</dbReference>
<dbReference type="SUPFAM" id="SSF50969">
    <property type="entry name" value="YVTN repeat-like/Quinoprotein amine dehydrogenase"/>
    <property type="match status" value="3"/>
</dbReference>
<dbReference type="PROSITE" id="PS51257">
    <property type="entry name" value="PROKAR_LIPOPROTEIN"/>
    <property type="match status" value="1"/>
</dbReference>
<dbReference type="PANTHER" id="PTHR33416">
    <property type="entry name" value="NUCLEAR PORE COMPLEX PROTEIN NUP1"/>
    <property type="match status" value="1"/>
</dbReference>
<organism evidence="2 3">
    <name type="scientific">Marinagarivorans cellulosilyticus</name>
    <dbReference type="NCBI Taxonomy" id="2721545"/>
    <lineage>
        <taxon>Bacteria</taxon>
        <taxon>Pseudomonadati</taxon>
        <taxon>Pseudomonadota</taxon>
        <taxon>Gammaproteobacteria</taxon>
        <taxon>Cellvibrionales</taxon>
        <taxon>Cellvibrionaceae</taxon>
        <taxon>Marinagarivorans</taxon>
    </lineage>
</organism>
<keyword evidence="1" id="KW-0732">Signal</keyword>
<dbReference type="Gene3D" id="2.130.10.10">
    <property type="entry name" value="YVTN repeat-like/Quinoprotein amine dehydrogenase"/>
    <property type="match status" value="1"/>
</dbReference>
<dbReference type="InterPro" id="IPR011044">
    <property type="entry name" value="Quino_amine_DH_bsu"/>
</dbReference>
<keyword evidence="3" id="KW-1185">Reference proteome</keyword>
<feature type="chain" id="PRO_5042845696" evidence="1">
    <location>
        <begin position="23"/>
        <end position="1366"/>
    </location>
</feature>
<dbReference type="KEGG" id="marq:MARGE09_P3813"/>